<protein>
    <recommendedName>
        <fullName evidence="4">Group-specific protein</fullName>
    </recommendedName>
</protein>
<keyword evidence="1" id="KW-1133">Transmembrane helix</keyword>
<evidence type="ECO:0000256" key="1">
    <source>
        <dbReference type="SAM" id="Phobius"/>
    </source>
</evidence>
<dbReference type="AlphaFoldDB" id="A0A2X1A0J1"/>
<keyword evidence="1" id="KW-0812">Transmembrane</keyword>
<gene>
    <name evidence="2" type="ORF">NCTC7582_04653</name>
</gene>
<name>A0A2X1A0J1_9BACI</name>
<dbReference type="RefSeq" id="WP_054550261.1">
    <property type="nucleotide sequence ID" value="NZ_CP139106.1"/>
</dbReference>
<sequence length="65" mass="7055">MKTHSKIGHIIFVLGILSLSIGSARLTGALEYNSFISNKSVAILFIAIGVSVMFISFFVKPLKVK</sequence>
<evidence type="ECO:0000313" key="3">
    <source>
        <dbReference type="Proteomes" id="UP000251431"/>
    </source>
</evidence>
<evidence type="ECO:0008006" key="4">
    <source>
        <dbReference type="Google" id="ProtNLM"/>
    </source>
</evidence>
<organism evidence="2 3">
    <name type="scientific">Lysinibacillus capsici</name>
    <dbReference type="NCBI Taxonomy" id="2115968"/>
    <lineage>
        <taxon>Bacteria</taxon>
        <taxon>Bacillati</taxon>
        <taxon>Bacillota</taxon>
        <taxon>Bacilli</taxon>
        <taxon>Bacillales</taxon>
        <taxon>Bacillaceae</taxon>
        <taxon>Lysinibacillus</taxon>
    </lineage>
</organism>
<dbReference type="EMBL" id="UAQE01000004">
    <property type="protein sequence ID" value="SPU38688.1"/>
    <property type="molecule type" value="Genomic_DNA"/>
</dbReference>
<accession>A0A2X1A0J1</accession>
<keyword evidence="1" id="KW-0472">Membrane</keyword>
<proteinExistence type="predicted"/>
<feature type="transmembrane region" description="Helical" evidence="1">
    <location>
        <begin position="39"/>
        <end position="59"/>
    </location>
</feature>
<reference evidence="2 3" key="1">
    <citation type="submission" date="2018-06" db="EMBL/GenBank/DDBJ databases">
        <authorList>
            <consortium name="Pathogen Informatics"/>
            <person name="Doyle S."/>
        </authorList>
    </citation>
    <scope>NUCLEOTIDE SEQUENCE [LARGE SCALE GENOMIC DNA]</scope>
    <source>
        <strain evidence="2 3">NCTC7582</strain>
    </source>
</reference>
<evidence type="ECO:0000313" key="2">
    <source>
        <dbReference type="EMBL" id="SPU38688.1"/>
    </source>
</evidence>
<dbReference type="Proteomes" id="UP000251431">
    <property type="component" value="Unassembled WGS sequence"/>
</dbReference>